<keyword evidence="8 10" id="KW-0472">Membrane</keyword>
<dbReference type="AlphaFoldDB" id="A7TPJ0"/>
<reference evidence="11 12" key="1">
    <citation type="journal article" date="2007" name="Proc. Natl. Acad. Sci. U.S.A.">
        <title>Independent sorting-out of thousands of duplicated gene pairs in two yeast species descended from a whole-genome duplication.</title>
        <authorList>
            <person name="Scannell D.R."/>
            <person name="Frank A.C."/>
            <person name="Conant G.C."/>
            <person name="Byrne K.P."/>
            <person name="Woolfit M."/>
            <person name="Wolfe K.H."/>
        </authorList>
    </citation>
    <scope>NUCLEOTIDE SEQUENCE [LARGE SCALE GENOMIC DNA]</scope>
    <source>
        <strain evidence="12">ATCC 22028 / DSM 70294 / BCRC 21397 / CBS 2163 / NBRC 10782 / NRRL Y-8283 / UCD 57-17</strain>
    </source>
</reference>
<name>A7TPJ0_VANPO</name>
<dbReference type="GO" id="GO:0005794">
    <property type="term" value="C:Golgi apparatus"/>
    <property type="evidence" value="ECO:0007669"/>
    <property type="project" value="TreeGrafter"/>
</dbReference>
<keyword evidence="5 10" id="KW-0812">Transmembrane</keyword>
<proteinExistence type="inferred from homology"/>
<dbReference type="GO" id="GO:0006493">
    <property type="term" value="P:protein O-linked glycosylation"/>
    <property type="evidence" value="ECO:0007669"/>
    <property type="project" value="TreeGrafter"/>
</dbReference>
<accession>A7TPJ0</accession>
<dbReference type="PANTHER" id="PTHR31392:SF1">
    <property type="entry name" value="ALPHA-1,3-MANNOSYLTRANSFERASE MNN1-RELATED"/>
    <property type="match status" value="1"/>
</dbReference>
<dbReference type="KEGG" id="vpo:Kpol_1057p22"/>
<evidence type="ECO:0000256" key="1">
    <source>
        <dbReference type="ARBA" id="ARBA00004606"/>
    </source>
</evidence>
<evidence type="ECO:0000256" key="4">
    <source>
        <dbReference type="ARBA" id="ARBA00022679"/>
    </source>
</evidence>
<keyword evidence="12" id="KW-1185">Reference proteome</keyword>
<dbReference type="Pfam" id="PF11051">
    <property type="entry name" value="Mannosyl_trans3"/>
    <property type="match status" value="1"/>
</dbReference>
<evidence type="ECO:0000313" key="12">
    <source>
        <dbReference type="Proteomes" id="UP000000267"/>
    </source>
</evidence>
<dbReference type="eggNOG" id="ENOG502RZ48">
    <property type="taxonomic scope" value="Eukaryota"/>
</dbReference>
<comment type="subcellular location">
    <subcellularLocation>
        <location evidence="1">Membrane</location>
        <topology evidence="1">Single-pass type II membrane protein</topology>
    </subcellularLocation>
</comment>
<evidence type="ECO:0000256" key="5">
    <source>
        <dbReference type="ARBA" id="ARBA00022692"/>
    </source>
</evidence>
<keyword evidence="9" id="KW-0325">Glycoprotein</keyword>
<dbReference type="STRING" id="436907.A7TPJ0"/>
<dbReference type="GO" id="GO:0016020">
    <property type="term" value="C:membrane"/>
    <property type="evidence" value="ECO:0007669"/>
    <property type="project" value="UniProtKB-SubCell"/>
</dbReference>
<dbReference type="SUPFAM" id="SSF53448">
    <property type="entry name" value="Nucleotide-diphospho-sugar transferases"/>
    <property type="match status" value="1"/>
</dbReference>
<evidence type="ECO:0000313" key="11">
    <source>
        <dbReference type="EMBL" id="EDO15834.1"/>
    </source>
</evidence>
<keyword evidence="3" id="KW-0328">Glycosyltransferase</keyword>
<dbReference type="PANTHER" id="PTHR31392">
    <property type="entry name" value="ALPHA-1,3-MANNOSYLTRANSFERASE MNN1-RELATED"/>
    <property type="match status" value="1"/>
</dbReference>
<dbReference type="InterPro" id="IPR022751">
    <property type="entry name" value="Alpha_mannosyltransferase"/>
</dbReference>
<dbReference type="OrthoDB" id="430354at2759"/>
<dbReference type="Proteomes" id="UP000000267">
    <property type="component" value="Unassembled WGS sequence"/>
</dbReference>
<dbReference type="OMA" id="GHINGED"/>
<evidence type="ECO:0000256" key="7">
    <source>
        <dbReference type="ARBA" id="ARBA00022989"/>
    </source>
</evidence>
<evidence type="ECO:0000256" key="3">
    <source>
        <dbReference type="ARBA" id="ARBA00022676"/>
    </source>
</evidence>
<dbReference type="InterPro" id="IPR029044">
    <property type="entry name" value="Nucleotide-diphossugar_trans"/>
</dbReference>
<comment type="similarity">
    <text evidence="2">Belongs to the MNN1/MNT family.</text>
</comment>
<dbReference type="InParanoid" id="A7TPJ0"/>
<feature type="transmembrane region" description="Helical" evidence="10">
    <location>
        <begin position="21"/>
        <end position="39"/>
    </location>
</feature>
<gene>
    <name evidence="11" type="ORF">Kpol_1057p22</name>
</gene>
<protein>
    <submittedName>
        <fullName evidence="11">Uncharacterized protein</fullName>
    </submittedName>
</protein>
<organism evidence="12">
    <name type="scientific">Vanderwaltozyma polyspora (strain ATCC 22028 / DSM 70294 / BCRC 21397 / CBS 2163 / NBRC 10782 / NRRL Y-8283 / UCD 57-17)</name>
    <name type="common">Kluyveromyces polysporus</name>
    <dbReference type="NCBI Taxonomy" id="436907"/>
    <lineage>
        <taxon>Eukaryota</taxon>
        <taxon>Fungi</taxon>
        <taxon>Dikarya</taxon>
        <taxon>Ascomycota</taxon>
        <taxon>Saccharomycotina</taxon>
        <taxon>Saccharomycetes</taxon>
        <taxon>Saccharomycetales</taxon>
        <taxon>Saccharomycetaceae</taxon>
        <taxon>Vanderwaltozyma</taxon>
    </lineage>
</organism>
<sequence length="764" mass="89629">MIRAIDTFKRLVFSRRSFRSYVIICFTAIIVFLISHTAYSKGENIQYVYDTIQASTSQRNSDILKESLSQIKIKPIDEVPVTPMELIPTYDDMIDLKKDTFWNPLTKQYYKKFEELDLESRCAFYFRHLYTMNEKWSNSLSTVSFLINDVDEKALDKMKDKHGIMLADEETIKLHKRKNDIGLAFQRLRLYDTCFLQNEDVNMERIFKRDDGHESNNNDEAEDIEKVLKKADNEYTKREIQEPPELEYDQYDFEHRMFPFLNHFNKDNFTTLIPKITMVDGKTLEKGYLPILNPDDGTMTGSSTFEYDPTISFWSNWNKMSGIVGKRGIILSFADGHLDYATKLITTFKYQGNKLPIQIIYKTGDLNSQTIKILQRVATDMDIDYAKIDTEDERTPVPQQLIFVDITDTLNKDVIGNYKKYKNKWLAVTFNLFEEFIFMDIDAISYVDMNYYFETEEYKKTGTIFFRDRILLFNTVDRCVPIFDTLQPKIKEAKYFGNFPFIDRDYVTDECEKNLSVEEVIFKRYFDDHYQHQMEAGLLAVDKTRHVIPMVIASMLHMSKKTEICNYGDKDFFWIGFVVAGHPYSFHSVNAGTVGKYERKKKTSTTEEGSICAIQIAHMSHDDHLLWLNGGANNCKVDSAKKDWAHEKMGPFLKKKFKTFERLKKWYSVDPIDTEYGMVSADRYDAWGGYIGNCKGYVWCLHYSKKLKDFSFDETVERGRLINFSKDEQAQLLATNTVWTTFNLTDYKINMKKESNEKSKLKSN</sequence>
<evidence type="ECO:0000256" key="9">
    <source>
        <dbReference type="ARBA" id="ARBA00023180"/>
    </source>
</evidence>
<dbReference type="FunCoup" id="A7TPJ0">
    <property type="interactions" value="120"/>
</dbReference>
<keyword evidence="6" id="KW-0735">Signal-anchor</keyword>
<keyword evidence="4" id="KW-0808">Transferase</keyword>
<dbReference type="HOGENOM" id="CLU_015387_1_1_1"/>
<dbReference type="GeneID" id="5543937"/>
<dbReference type="PhylomeDB" id="A7TPJ0"/>
<evidence type="ECO:0000256" key="2">
    <source>
        <dbReference type="ARBA" id="ARBA00009105"/>
    </source>
</evidence>
<keyword evidence="7 10" id="KW-1133">Transmembrane helix</keyword>
<dbReference type="EMBL" id="DS480443">
    <property type="protein sequence ID" value="EDO15834.1"/>
    <property type="molecule type" value="Genomic_DNA"/>
</dbReference>
<evidence type="ECO:0000256" key="10">
    <source>
        <dbReference type="SAM" id="Phobius"/>
    </source>
</evidence>
<dbReference type="GO" id="GO:0000033">
    <property type="term" value="F:alpha-1,3-mannosyltransferase activity"/>
    <property type="evidence" value="ECO:0007669"/>
    <property type="project" value="TreeGrafter"/>
</dbReference>
<evidence type="ECO:0000256" key="6">
    <source>
        <dbReference type="ARBA" id="ARBA00022968"/>
    </source>
</evidence>
<dbReference type="RefSeq" id="XP_001643692.1">
    <property type="nucleotide sequence ID" value="XM_001643642.1"/>
</dbReference>
<evidence type="ECO:0000256" key="8">
    <source>
        <dbReference type="ARBA" id="ARBA00023136"/>
    </source>
</evidence>